<evidence type="ECO:0000313" key="6">
    <source>
        <dbReference type="Proteomes" id="UP001642483"/>
    </source>
</evidence>
<feature type="domain" description="NADP-dependent oxidoreductase" evidence="4">
    <location>
        <begin position="1"/>
        <end position="62"/>
    </location>
</feature>
<dbReference type="PANTHER" id="PTHR43827:SF3">
    <property type="entry name" value="NADP-DEPENDENT OXIDOREDUCTASE DOMAIN-CONTAINING PROTEIN"/>
    <property type="match status" value="1"/>
</dbReference>
<dbReference type="SUPFAM" id="SSF51430">
    <property type="entry name" value="NAD(P)-linked oxidoreductase"/>
    <property type="match status" value="1"/>
</dbReference>
<dbReference type="EMBL" id="CAWYQH010000079">
    <property type="protein sequence ID" value="CAK8681159.1"/>
    <property type="molecule type" value="Genomic_DNA"/>
</dbReference>
<reference evidence="5 6" key="1">
    <citation type="submission" date="2024-02" db="EMBL/GenBank/DDBJ databases">
        <authorList>
            <person name="Daric V."/>
            <person name="Darras S."/>
        </authorList>
    </citation>
    <scope>NUCLEOTIDE SEQUENCE [LARGE SCALE GENOMIC DNA]</scope>
</reference>
<feature type="domain" description="NADP-dependent oxidoreductase" evidence="4">
    <location>
        <begin position="69"/>
        <end position="137"/>
    </location>
</feature>
<comment type="caution">
    <text evidence="5">The sequence shown here is derived from an EMBL/GenBank/DDBJ whole genome shotgun (WGS) entry which is preliminary data.</text>
</comment>
<evidence type="ECO:0000256" key="2">
    <source>
        <dbReference type="ARBA" id="ARBA00022857"/>
    </source>
</evidence>
<dbReference type="InterPro" id="IPR020471">
    <property type="entry name" value="AKR"/>
</dbReference>
<dbReference type="PANTHER" id="PTHR43827">
    <property type="entry name" value="2,5-DIKETO-D-GLUCONIC ACID REDUCTASE"/>
    <property type="match status" value="1"/>
</dbReference>
<dbReference type="InterPro" id="IPR023210">
    <property type="entry name" value="NADP_OxRdtase_dom"/>
</dbReference>
<keyword evidence="3" id="KW-0560">Oxidoreductase</keyword>
<dbReference type="Gene3D" id="3.20.20.100">
    <property type="entry name" value="NADP-dependent oxidoreductase domain"/>
    <property type="match status" value="1"/>
</dbReference>
<dbReference type="Pfam" id="PF00248">
    <property type="entry name" value="Aldo_ket_red"/>
    <property type="match status" value="2"/>
</dbReference>
<evidence type="ECO:0000256" key="1">
    <source>
        <dbReference type="ARBA" id="ARBA00007905"/>
    </source>
</evidence>
<evidence type="ECO:0000313" key="5">
    <source>
        <dbReference type="EMBL" id="CAK8681159.1"/>
    </source>
</evidence>
<dbReference type="Proteomes" id="UP001642483">
    <property type="component" value="Unassembled WGS sequence"/>
</dbReference>
<organism evidence="5 6">
    <name type="scientific">Clavelina lepadiformis</name>
    <name type="common">Light-bulb sea squirt</name>
    <name type="synonym">Ascidia lepadiformis</name>
    <dbReference type="NCBI Taxonomy" id="159417"/>
    <lineage>
        <taxon>Eukaryota</taxon>
        <taxon>Metazoa</taxon>
        <taxon>Chordata</taxon>
        <taxon>Tunicata</taxon>
        <taxon>Ascidiacea</taxon>
        <taxon>Aplousobranchia</taxon>
        <taxon>Clavelinidae</taxon>
        <taxon>Clavelina</taxon>
    </lineage>
</organism>
<gene>
    <name evidence="5" type="ORF">CVLEPA_LOCUS11392</name>
</gene>
<keyword evidence="6" id="KW-1185">Reference proteome</keyword>
<accession>A0ABP0FNE0</accession>
<protein>
    <recommendedName>
        <fullName evidence="4">NADP-dependent oxidoreductase domain-containing protein</fullName>
    </recommendedName>
</protein>
<name>A0ABP0FNE0_CLALP</name>
<keyword evidence="2" id="KW-0521">NADP</keyword>
<dbReference type="InterPro" id="IPR018170">
    <property type="entry name" value="Aldo/ket_reductase_CS"/>
</dbReference>
<sequence length="163" mass="18776">MDAFEEVRKEGLVRSIGLSNFNIYEINRVLNECSVPPAMLQIEINPYLKVNRKKSLTFARKKASQAKDGEPILLEDPKLVAIAERLNKTVAQVVMKYLLQRGIIVIPKSVTPSRIKSNLRLFDFTLSKEDMDVVDGFDRNFRGCALEWVSDHKHYPFKENYSE</sequence>
<dbReference type="PROSITE" id="PS00062">
    <property type="entry name" value="ALDOKETO_REDUCTASE_2"/>
    <property type="match status" value="1"/>
</dbReference>
<evidence type="ECO:0000256" key="3">
    <source>
        <dbReference type="ARBA" id="ARBA00023002"/>
    </source>
</evidence>
<dbReference type="InterPro" id="IPR036812">
    <property type="entry name" value="NAD(P)_OxRdtase_dom_sf"/>
</dbReference>
<evidence type="ECO:0000259" key="4">
    <source>
        <dbReference type="Pfam" id="PF00248"/>
    </source>
</evidence>
<proteinExistence type="inferred from homology"/>
<comment type="similarity">
    <text evidence="1">Belongs to the aldo/keto reductase family.</text>
</comment>
<dbReference type="PRINTS" id="PR00069">
    <property type="entry name" value="ALDKETRDTASE"/>
</dbReference>